<accession>A0ABR8EY04</accession>
<reference evidence="1 2" key="1">
    <citation type="journal article" date="2020" name="ISME J.">
        <title>Comparative genomics reveals insights into cyanobacterial evolution and habitat adaptation.</title>
        <authorList>
            <person name="Chen M.Y."/>
            <person name="Teng W.K."/>
            <person name="Zhao L."/>
            <person name="Hu C.X."/>
            <person name="Zhou Y.K."/>
            <person name="Han B.P."/>
            <person name="Song L.R."/>
            <person name="Shu W.S."/>
        </authorList>
    </citation>
    <scope>NUCLEOTIDE SEQUENCE [LARGE SCALE GENOMIC DNA]</scope>
    <source>
        <strain evidence="1 2">FACHB-391</strain>
    </source>
</reference>
<dbReference type="Proteomes" id="UP000604661">
    <property type="component" value="Unassembled WGS sequence"/>
</dbReference>
<proteinExistence type="predicted"/>
<evidence type="ECO:0000313" key="1">
    <source>
        <dbReference type="EMBL" id="MBD2562073.1"/>
    </source>
</evidence>
<comment type="caution">
    <text evidence="1">The sequence shown here is derived from an EMBL/GenBank/DDBJ whole genome shotgun (WGS) entry which is preliminary data.</text>
</comment>
<gene>
    <name evidence="1" type="ORF">H6G95_15885</name>
</gene>
<dbReference type="RefSeq" id="WP_190897054.1">
    <property type="nucleotide sequence ID" value="NZ_JACJTE010000015.1"/>
</dbReference>
<sequence>MKNKQFFILYDLIDTENRSEDYKQIEQELIRADAGAEKVLKNVWCISVPEDEDVESLHRQFKEFFTCDDKLLIVESSAAYGNTIKNPSAHLLKRIYFLSDVSQD</sequence>
<protein>
    <submittedName>
        <fullName evidence="1">Uncharacterized protein</fullName>
    </submittedName>
</protein>
<evidence type="ECO:0000313" key="2">
    <source>
        <dbReference type="Proteomes" id="UP000604661"/>
    </source>
</evidence>
<keyword evidence="2" id="KW-1185">Reference proteome</keyword>
<dbReference type="EMBL" id="JACJTE010000015">
    <property type="protein sequence ID" value="MBD2562073.1"/>
    <property type="molecule type" value="Genomic_DNA"/>
</dbReference>
<name>A0ABR8EY04_NOSLI</name>
<organism evidence="1 2">
    <name type="scientific">Nostoc linckia FACHB-391</name>
    <dbReference type="NCBI Taxonomy" id="2692906"/>
    <lineage>
        <taxon>Bacteria</taxon>
        <taxon>Bacillati</taxon>
        <taxon>Cyanobacteriota</taxon>
        <taxon>Cyanophyceae</taxon>
        <taxon>Nostocales</taxon>
        <taxon>Nostocaceae</taxon>
        <taxon>Nostoc</taxon>
    </lineage>
</organism>